<comment type="caution">
    <text evidence="2">The sequence shown here is derived from an EMBL/GenBank/DDBJ whole genome shotgun (WGS) entry which is preliminary data.</text>
</comment>
<dbReference type="RefSeq" id="XP_022838812.1">
    <property type="nucleotide sequence ID" value="XM_022984555.1"/>
</dbReference>
<dbReference type="AlphaFoldDB" id="A0A090M6A6"/>
<feature type="region of interest" description="Disordered" evidence="1">
    <location>
        <begin position="78"/>
        <end position="97"/>
    </location>
</feature>
<dbReference type="EMBL" id="CAID01000004">
    <property type="protein sequence ID" value="CEF97654.1"/>
    <property type="molecule type" value="Genomic_DNA"/>
</dbReference>
<dbReference type="Proteomes" id="UP000009170">
    <property type="component" value="Unassembled WGS sequence"/>
</dbReference>
<dbReference type="KEGG" id="ota:OT_ostta04g03600"/>
<organism evidence="2 3">
    <name type="scientific">Ostreococcus tauri</name>
    <name type="common">Marine green alga</name>
    <dbReference type="NCBI Taxonomy" id="70448"/>
    <lineage>
        <taxon>Eukaryota</taxon>
        <taxon>Viridiplantae</taxon>
        <taxon>Chlorophyta</taxon>
        <taxon>Mamiellophyceae</taxon>
        <taxon>Mamiellales</taxon>
        <taxon>Bathycoccaceae</taxon>
        <taxon>Ostreococcus</taxon>
    </lineage>
</organism>
<reference evidence="3" key="1">
    <citation type="journal article" date="2006" name="Proc. Natl. Acad. Sci. U.S.A.">
        <title>Genome analysis of the smallest free-living eukaryote Ostreococcus tauri unveils many unique features.</title>
        <authorList>
            <person name="Derelle E."/>
            <person name="Ferraz C."/>
            <person name="Rombauts S."/>
            <person name="Rouze P."/>
            <person name="Worden A.Z."/>
            <person name="Robbens S."/>
            <person name="Partensky F."/>
            <person name="Degroeve S."/>
            <person name="Echeynie S."/>
            <person name="Cooke R."/>
            <person name="Saeys Y."/>
            <person name="Wuyts J."/>
            <person name="Jabbari K."/>
            <person name="Bowler C."/>
            <person name="Panaud O."/>
            <person name="Piegu B."/>
            <person name="Ball S.G."/>
            <person name="Ral J.-P."/>
            <person name="Bouget F.-Y."/>
            <person name="Piganeau G."/>
            <person name="De Baets B."/>
            <person name="Picard A."/>
            <person name="Delseny M."/>
            <person name="Demaille J."/>
            <person name="Van de Peer Y."/>
            <person name="Moreau H."/>
        </authorList>
    </citation>
    <scope>NUCLEOTIDE SEQUENCE [LARGE SCALE GENOMIC DNA]</scope>
    <source>
        <strain evidence="3">OTTH 0595 / CCAP 157/2 / RCC745</strain>
    </source>
</reference>
<sequence>MVELRDRERIPTRARLGDPGGDVGGASLGRPPAVEGEEAREIQGRRGVGPAAEGAAGGRDTAIETLVLEALRGLLDRSEAGAPATGGPAKDEGSRGDAPILRLVDDEGKLLLPASSRVRGTVGVVRDASRVWNLPLEAREDIQALRKRFPKTGPGNPAESEYDLATFASADAFYAAFLHVLDGLFADITARLGELYVGDADVSVVEDPRYGPEGHGSLGEALRSVRATVASFEAYNYQRLHSVSLRTCALNTSDEYAVGLWLDHKRKLADAWRTEAGVLRHFKEAEVAKARAYATLRFGHGVP</sequence>
<keyword evidence="3" id="KW-1185">Reference proteome</keyword>
<evidence type="ECO:0000313" key="3">
    <source>
        <dbReference type="Proteomes" id="UP000009170"/>
    </source>
</evidence>
<feature type="region of interest" description="Disordered" evidence="1">
    <location>
        <begin position="1"/>
        <end position="57"/>
    </location>
</feature>
<reference evidence="2 3" key="2">
    <citation type="journal article" date="2014" name="BMC Genomics">
        <title>An improved genome of the model marine alga Ostreococcus tauri unfolds by assessing Illumina de novo assemblies.</title>
        <authorList>
            <person name="Blanc-Mathieu R."/>
            <person name="Verhelst B."/>
            <person name="Derelle E."/>
            <person name="Rombauts S."/>
            <person name="Bouget F.Y."/>
            <person name="Carre I."/>
            <person name="Chateau A."/>
            <person name="Eyre-Walker A."/>
            <person name="Grimsley N."/>
            <person name="Moreau H."/>
            <person name="Piegu B."/>
            <person name="Rivals E."/>
            <person name="Schackwitz W."/>
            <person name="Van de Peer Y."/>
            <person name="Piganeau G."/>
        </authorList>
    </citation>
    <scope>NUCLEOTIDE SEQUENCE [LARGE SCALE GENOMIC DNA]</scope>
    <source>
        <strain evidence="3">OTTH 0595 / CCAP 157/2 / RCC745</strain>
    </source>
</reference>
<dbReference type="GeneID" id="34945775"/>
<accession>A0A090M6A6</accession>
<feature type="compositionally biased region" description="Gly residues" evidence="1">
    <location>
        <begin position="18"/>
        <end position="27"/>
    </location>
</feature>
<gene>
    <name evidence="2" type="ORF">OT_ostta04g03600</name>
</gene>
<proteinExistence type="predicted"/>
<name>A0A090M6A6_OSTTA</name>
<evidence type="ECO:0000256" key="1">
    <source>
        <dbReference type="SAM" id="MobiDB-lite"/>
    </source>
</evidence>
<dbReference type="InParanoid" id="A0A090M6A6"/>
<feature type="compositionally biased region" description="Basic and acidic residues" evidence="1">
    <location>
        <begin position="1"/>
        <end position="11"/>
    </location>
</feature>
<protein>
    <submittedName>
        <fullName evidence="2">Unnamed product</fullName>
    </submittedName>
</protein>
<evidence type="ECO:0000313" key="2">
    <source>
        <dbReference type="EMBL" id="CEF97654.1"/>
    </source>
</evidence>